<evidence type="ECO:0000256" key="1">
    <source>
        <dbReference type="SAM" id="MobiDB-lite"/>
    </source>
</evidence>
<accession>A0A9K3KGC5</accession>
<feature type="compositionally biased region" description="Basic residues" evidence="1">
    <location>
        <begin position="301"/>
        <end position="311"/>
    </location>
</feature>
<dbReference type="EMBL" id="JAGRRH010000024">
    <property type="protein sequence ID" value="KAG7342588.1"/>
    <property type="molecule type" value="Genomic_DNA"/>
</dbReference>
<feature type="compositionally biased region" description="Polar residues" evidence="1">
    <location>
        <begin position="429"/>
        <end position="456"/>
    </location>
</feature>
<feature type="compositionally biased region" description="Polar residues" evidence="1">
    <location>
        <begin position="176"/>
        <end position="191"/>
    </location>
</feature>
<dbReference type="OrthoDB" id="49315at2759"/>
<feature type="region of interest" description="Disordered" evidence="1">
    <location>
        <begin position="756"/>
        <end position="801"/>
    </location>
</feature>
<reference evidence="2" key="1">
    <citation type="journal article" date="2021" name="Sci. Rep.">
        <title>Diploid genomic architecture of Nitzschia inconspicua, an elite biomass production diatom.</title>
        <authorList>
            <person name="Oliver A."/>
            <person name="Podell S."/>
            <person name="Pinowska A."/>
            <person name="Traller J.C."/>
            <person name="Smith S.R."/>
            <person name="McClure R."/>
            <person name="Beliaev A."/>
            <person name="Bohutskyi P."/>
            <person name="Hill E.A."/>
            <person name="Rabines A."/>
            <person name="Zheng H."/>
            <person name="Allen L.Z."/>
            <person name="Kuo A."/>
            <person name="Grigoriev I.V."/>
            <person name="Allen A.E."/>
            <person name="Hazlebeck D."/>
            <person name="Allen E.E."/>
        </authorList>
    </citation>
    <scope>NUCLEOTIDE SEQUENCE</scope>
    <source>
        <strain evidence="2">Hildebrandi</strain>
    </source>
</reference>
<feature type="compositionally biased region" description="Basic residues" evidence="1">
    <location>
        <begin position="848"/>
        <end position="864"/>
    </location>
</feature>
<feature type="compositionally biased region" description="Basic residues" evidence="1">
    <location>
        <begin position="386"/>
        <end position="398"/>
    </location>
</feature>
<dbReference type="AlphaFoldDB" id="A0A9K3KGC5"/>
<dbReference type="EMBL" id="JAGRRH010000003">
    <property type="protein sequence ID" value="KAG7371689.1"/>
    <property type="molecule type" value="Genomic_DNA"/>
</dbReference>
<feature type="region of interest" description="Disordered" evidence="1">
    <location>
        <begin position="176"/>
        <end position="326"/>
    </location>
</feature>
<keyword evidence="4" id="KW-1185">Reference proteome</keyword>
<dbReference type="Proteomes" id="UP000693970">
    <property type="component" value="Unassembled WGS sequence"/>
</dbReference>
<feature type="region of interest" description="Disordered" evidence="1">
    <location>
        <begin position="385"/>
        <end position="475"/>
    </location>
</feature>
<evidence type="ECO:0000313" key="3">
    <source>
        <dbReference type="EMBL" id="KAG7371689.1"/>
    </source>
</evidence>
<evidence type="ECO:0000313" key="4">
    <source>
        <dbReference type="Proteomes" id="UP000693970"/>
    </source>
</evidence>
<comment type="caution">
    <text evidence="2">The sequence shown here is derived from an EMBL/GenBank/DDBJ whole genome shotgun (WGS) entry which is preliminary data.</text>
</comment>
<organism evidence="2 4">
    <name type="scientific">Nitzschia inconspicua</name>
    <dbReference type="NCBI Taxonomy" id="303405"/>
    <lineage>
        <taxon>Eukaryota</taxon>
        <taxon>Sar</taxon>
        <taxon>Stramenopiles</taxon>
        <taxon>Ochrophyta</taxon>
        <taxon>Bacillariophyta</taxon>
        <taxon>Bacillariophyceae</taxon>
        <taxon>Bacillariophycidae</taxon>
        <taxon>Bacillariales</taxon>
        <taxon>Bacillariaceae</taxon>
        <taxon>Nitzschia</taxon>
    </lineage>
</organism>
<protein>
    <submittedName>
        <fullName evidence="2">Uncharacterized protein</fullName>
    </submittedName>
</protein>
<reference evidence="2" key="2">
    <citation type="submission" date="2021-04" db="EMBL/GenBank/DDBJ databases">
        <authorList>
            <person name="Podell S."/>
        </authorList>
    </citation>
    <scope>NUCLEOTIDE SEQUENCE</scope>
    <source>
        <strain evidence="2">Hildebrandi</strain>
    </source>
</reference>
<proteinExistence type="predicted"/>
<feature type="region of interest" description="Disordered" evidence="1">
    <location>
        <begin position="830"/>
        <end position="865"/>
    </location>
</feature>
<feature type="compositionally biased region" description="Basic and acidic residues" evidence="1">
    <location>
        <begin position="236"/>
        <end position="251"/>
    </location>
</feature>
<evidence type="ECO:0000313" key="2">
    <source>
        <dbReference type="EMBL" id="KAG7342588.1"/>
    </source>
</evidence>
<feature type="region of interest" description="Disordered" evidence="1">
    <location>
        <begin position="642"/>
        <end position="738"/>
    </location>
</feature>
<feature type="compositionally biased region" description="Basic and acidic residues" evidence="1">
    <location>
        <begin position="763"/>
        <end position="782"/>
    </location>
</feature>
<feature type="compositionally biased region" description="Low complexity" evidence="1">
    <location>
        <begin position="399"/>
        <end position="419"/>
    </location>
</feature>
<name>A0A9K3KGC5_9STRA</name>
<sequence>MCEFVVQRVEKKRKKKRKTGTAPIFPGIRMRLFLLFILPIVVVKERQNQALAFQGTMKDIPILVRQRQQQRQRQPPLSTTKRESYQRDRWILWTKRHDDIIQPEKNRIGSDDDDNSGCDDVSSTIHCQSLSLSDILRQLEDLDIVFSPTANRKDLELRLLQQRLERDSFLLDSTVDTVSSKPTTGTNTVTPVSEWEKSKPTTNTNTNTYPQQHYSSSKQKTVQTDSSTEMSSKSTTPKEKQRQHQKQETSDNRFNNSPTSTTNRPTTRPSSTVGIGPNKNSADVAHSQTQNERLDEQMLRRQNHRRRRRRQQQQQQQKQPVARSVSWVQDHVASPLQNRIVPDRWITLGQKATKAAKQTTHKLVTNWMDWTYEDEVEAGGYGYAARKSRRRRRRHHHQQQQQQQQNPTPQRQQQEPQGRVVPNRKEDIQATSTSRTNTVRPTSGYSDTKKGPSNTPLYKEDNAKTISTKTNHTQRIHHRTNVLVVDTSEPEKIPKDNVAKRVRPIQEILKELEELNVSFSPTASRQELEGLLSTAHQTSMTPHVKPGHDSVELSKAHTETTFAKETEREVLEVSDTYSYTVDDAKVLAEQEDVTDAIEVELLTPEEWEVRQERMRDRKRKEALQAQIMEKRKREQTVVRFVTPTTTSRSQQDEKQHRRPVSMTYGRTASRMRTIPEDYAPRKRTPRRPMISAPTTTPTTTTGATQHPSSRNDRKSRRRVYSPYGTDRAGFTVDDDGEVKDGLNRLGDFLADSVDSMLWGPGDGEPKIDKHNSRKRTAPDRPKPPKQPSVSPFSPPSSERHWRDKLEEQVDYLLGIHKDGETYQRWMNKERNDAAKETGSDALSYARGRATKSRRSNGRSRAYTRKHADDTPFWQQDGSLISILFGGNGGGRGRYPSQYRRSDNGSFGSDIYQALHSSSLSLLLRTLAIFAARLFGSLCRWGSVNNTIPRPLVAFSLFTAGIIVRGPFRARIMNMTFTLLALRVIGEWLDGYLTIGDDYYDDDSIDEKRRVDGEGADSTAPELR</sequence>
<feature type="compositionally biased region" description="Low complexity" evidence="1">
    <location>
        <begin position="252"/>
        <end position="272"/>
    </location>
</feature>
<feature type="compositionally biased region" description="Polar residues" evidence="1">
    <location>
        <begin position="278"/>
        <end position="291"/>
    </location>
</feature>
<feature type="compositionally biased region" description="Polar residues" evidence="1">
    <location>
        <begin position="209"/>
        <end position="235"/>
    </location>
</feature>
<gene>
    <name evidence="3" type="ORF">IV203_017830</name>
    <name evidence="2" type="ORF">IV203_020531</name>
</gene>